<reference evidence="5 6" key="1">
    <citation type="submission" date="2023-01" db="EMBL/GenBank/DDBJ databases">
        <title>Novel species of the genus Vogesella isolated from rivers.</title>
        <authorList>
            <person name="Lu H."/>
        </authorList>
    </citation>
    <scope>NUCLEOTIDE SEQUENCE [LARGE SCALE GENOMIC DNA]</scope>
    <source>
        <strain evidence="5 6">SH7W</strain>
    </source>
</reference>
<dbReference type="CDD" id="cd04301">
    <property type="entry name" value="NAT_SF"/>
    <property type="match status" value="2"/>
</dbReference>
<dbReference type="GO" id="GO:0016746">
    <property type="term" value="F:acyltransferase activity"/>
    <property type="evidence" value="ECO:0007669"/>
    <property type="project" value="UniProtKB-KW"/>
</dbReference>
<name>A0ABT5I1K4_VOGIN</name>
<evidence type="ECO:0000256" key="1">
    <source>
        <dbReference type="ARBA" id="ARBA00022679"/>
    </source>
</evidence>
<dbReference type="EC" id="2.3.1.-" evidence="5"/>
<keyword evidence="1 5" id="KW-0808">Transferase</keyword>
<feature type="domain" description="N-acetyltransferase" evidence="4">
    <location>
        <begin position="3"/>
        <end position="164"/>
    </location>
</feature>
<dbReference type="PANTHER" id="PTHR43792">
    <property type="entry name" value="GNAT FAMILY, PUTATIVE (AFU_ORTHOLOGUE AFUA_3G00765)-RELATED-RELATED"/>
    <property type="match status" value="1"/>
</dbReference>
<keyword evidence="2 5" id="KW-0012">Acyltransferase</keyword>
<organism evidence="5 6">
    <name type="scientific">Vogesella indigofera</name>
    <name type="common">Pseudomonas indigofera</name>
    <dbReference type="NCBI Taxonomy" id="45465"/>
    <lineage>
        <taxon>Bacteria</taxon>
        <taxon>Pseudomonadati</taxon>
        <taxon>Pseudomonadota</taxon>
        <taxon>Betaproteobacteria</taxon>
        <taxon>Neisseriales</taxon>
        <taxon>Chromobacteriaceae</taxon>
        <taxon>Vogesella</taxon>
    </lineage>
</organism>
<proteinExistence type="inferred from homology"/>
<comment type="caution">
    <text evidence="5">The sequence shown here is derived from an EMBL/GenBank/DDBJ whole genome shotgun (WGS) entry which is preliminary data.</text>
</comment>
<dbReference type="Proteomes" id="UP001221566">
    <property type="component" value="Unassembled WGS sequence"/>
</dbReference>
<dbReference type="RefSeq" id="WP_272802452.1">
    <property type="nucleotide sequence ID" value="NZ_JAQQKY010000001.1"/>
</dbReference>
<feature type="domain" description="N-acetyltransferase" evidence="4">
    <location>
        <begin position="193"/>
        <end position="352"/>
    </location>
</feature>
<keyword evidence="6" id="KW-1185">Reference proteome</keyword>
<comment type="similarity">
    <text evidence="3">Belongs to the acetyltransferase family. RimJ subfamily.</text>
</comment>
<dbReference type="Gene3D" id="3.40.630.30">
    <property type="match status" value="2"/>
</dbReference>
<dbReference type="SUPFAM" id="SSF55729">
    <property type="entry name" value="Acyl-CoA N-acyltransferases (Nat)"/>
    <property type="match status" value="2"/>
</dbReference>
<gene>
    <name evidence="5" type="ORF">PQU93_04520</name>
</gene>
<dbReference type="PANTHER" id="PTHR43792:SF8">
    <property type="entry name" value="[RIBOSOMAL PROTEIN US5]-ALANINE N-ACETYLTRANSFERASE"/>
    <property type="match status" value="1"/>
</dbReference>
<sequence>MHYQIRRLAPTDAAALHRLRTSPGVVRNTLQQPFQSLASVQQLLDNFPPHIHALVACTPDGELVGCGGLHPAIPPRRRHTALLFLMVRDDWQGKGVGGALMRALLDYADNWLDLKRIELDAVHDNHGAIALYERYGFMHEGVARGFNLREGVYEDAVLMARLRFRPGEHVASTRPAEPATRPAPRQDRPRQLFHLRHSEPADAAGVAALMAHDSVQANTLQLPYPDENAWRQRLSDCKYSLVAEAADGSIVGNAAIWQPSDNPRLGHIAELGIIVHPAQHGQGVGSALLQALLGQVSDYLPYRRLQLMVFSDNAAAIALYEKYGFAREATLRGDSLRHGGYHDSLLMARAVK</sequence>
<dbReference type="Pfam" id="PF00583">
    <property type="entry name" value="Acetyltransf_1"/>
    <property type="match status" value="2"/>
</dbReference>
<accession>A0ABT5I1K4</accession>
<evidence type="ECO:0000256" key="3">
    <source>
        <dbReference type="ARBA" id="ARBA00038502"/>
    </source>
</evidence>
<evidence type="ECO:0000259" key="4">
    <source>
        <dbReference type="PROSITE" id="PS51186"/>
    </source>
</evidence>
<dbReference type="InterPro" id="IPR000182">
    <property type="entry name" value="GNAT_dom"/>
</dbReference>
<dbReference type="EMBL" id="JAQQKY010000001">
    <property type="protein sequence ID" value="MDC7690045.1"/>
    <property type="molecule type" value="Genomic_DNA"/>
</dbReference>
<dbReference type="InterPro" id="IPR016181">
    <property type="entry name" value="Acyl_CoA_acyltransferase"/>
</dbReference>
<dbReference type="InterPro" id="IPR051531">
    <property type="entry name" value="N-acetyltransferase"/>
</dbReference>
<evidence type="ECO:0000313" key="5">
    <source>
        <dbReference type="EMBL" id="MDC7690045.1"/>
    </source>
</evidence>
<protein>
    <submittedName>
        <fullName evidence="5">GNAT family N-acetyltransferase</fullName>
        <ecNumber evidence="5">2.3.1.-</ecNumber>
    </submittedName>
</protein>
<evidence type="ECO:0000313" key="6">
    <source>
        <dbReference type="Proteomes" id="UP001221566"/>
    </source>
</evidence>
<evidence type="ECO:0000256" key="2">
    <source>
        <dbReference type="ARBA" id="ARBA00023315"/>
    </source>
</evidence>
<dbReference type="PROSITE" id="PS51186">
    <property type="entry name" value="GNAT"/>
    <property type="match status" value="2"/>
</dbReference>